<evidence type="ECO:0000313" key="2">
    <source>
        <dbReference type="EMBL" id="CAB4158100.1"/>
    </source>
</evidence>
<gene>
    <name evidence="1" type="ORF">UFOVP429_9</name>
    <name evidence="2" type="ORF">UFOVP696_4</name>
</gene>
<dbReference type="EMBL" id="LR796484">
    <property type="protein sequence ID" value="CAB4147055.1"/>
    <property type="molecule type" value="Genomic_DNA"/>
</dbReference>
<sequence length="171" mass="18008">MPTTYTKIADVVVGAGGAATIDFTSIPQTFTDLVLKISVRSTRNFGWDGLRLRFNGSSTGYSDLSLAGNGATAFAFVNPFTGYIFVGDVNDAATTSNVFSNTEIYIPNYASSNNKSLSVYSVEENNATTAQLDLVAGLWSNSSATTSLAITVNAGNFVQHSTATLYGIKNA</sequence>
<accession>A0A6J5MIU8</accession>
<dbReference type="EMBL" id="LR796666">
    <property type="protein sequence ID" value="CAB4158100.1"/>
    <property type="molecule type" value="Genomic_DNA"/>
</dbReference>
<evidence type="ECO:0000313" key="1">
    <source>
        <dbReference type="EMBL" id="CAB4147055.1"/>
    </source>
</evidence>
<protein>
    <submittedName>
        <fullName evidence="1">Uncharacterized protein</fullName>
    </submittedName>
</protein>
<reference evidence="1" key="1">
    <citation type="submission" date="2020-04" db="EMBL/GenBank/DDBJ databases">
        <authorList>
            <person name="Chiriac C."/>
            <person name="Salcher M."/>
            <person name="Ghai R."/>
            <person name="Kavagutti S V."/>
        </authorList>
    </citation>
    <scope>NUCLEOTIDE SEQUENCE</scope>
</reference>
<organism evidence="1">
    <name type="scientific">uncultured Caudovirales phage</name>
    <dbReference type="NCBI Taxonomy" id="2100421"/>
    <lineage>
        <taxon>Viruses</taxon>
        <taxon>Duplodnaviria</taxon>
        <taxon>Heunggongvirae</taxon>
        <taxon>Uroviricota</taxon>
        <taxon>Caudoviricetes</taxon>
        <taxon>Peduoviridae</taxon>
        <taxon>Maltschvirus</taxon>
        <taxon>Maltschvirus maltsch</taxon>
    </lineage>
</organism>
<name>A0A6J5MIU8_9CAUD</name>
<proteinExistence type="predicted"/>